<gene>
    <name evidence="2" type="ORF">EVG20_g4776</name>
</gene>
<feature type="region of interest" description="Disordered" evidence="1">
    <location>
        <begin position="35"/>
        <end position="65"/>
    </location>
</feature>
<organism evidence="2 3">
    <name type="scientific">Dentipellis fragilis</name>
    <dbReference type="NCBI Taxonomy" id="205917"/>
    <lineage>
        <taxon>Eukaryota</taxon>
        <taxon>Fungi</taxon>
        <taxon>Dikarya</taxon>
        <taxon>Basidiomycota</taxon>
        <taxon>Agaricomycotina</taxon>
        <taxon>Agaricomycetes</taxon>
        <taxon>Russulales</taxon>
        <taxon>Hericiaceae</taxon>
        <taxon>Dentipellis</taxon>
    </lineage>
</organism>
<evidence type="ECO:0000313" key="2">
    <source>
        <dbReference type="EMBL" id="TFY66312.1"/>
    </source>
</evidence>
<reference evidence="2 3" key="1">
    <citation type="submission" date="2019-02" db="EMBL/GenBank/DDBJ databases">
        <title>Genome sequencing of the rare red list fungi Dentipellis fragilis.</title>
        <authorList>
            <person name="Buettner E."/>
            <person name="Kellner H."/>
        </authorList>
    </citation>
    <scope>NUCLEOTIDE SEQUENCE [LARGE SCALE GENOMIC DNA]</scope>
    <source>
        <strain evidence="2 3">DSM 105465</strain>
    </source>
</reference>
<dbReference type="Proteomes" id="UP000298327">
    <property type="component" value="Unassembled WGS sequence"/>
</dbReference>
<feature type="compositionally biased region" description="Basic and acidic residues" evidence="1">
    <location>
        <begin position="54"/>
        <end position="63"/>
    </location>
</feature>
<evidence type="ECO:0000313" key="3">
    <source>
        <dbReference type="Proteomes" id="UP000298327"/>
    </source>
</evidence>
<sequence>MFASCHAFTPSTASSPCPIQYPELTHIDLAECPGRGSAGADTDTGTVRAGNGYGKDKGREGNGKKARRSLIELVCYARKAAVRPPAGPPRFSPGSPALMLAPTDIRTERRIRTLHRIRISAEYGYGYRTAGQCGSGSAHPHARTPTAGLGLYRMRRLALQAHPQARVPRPTARNTMTTTVNRLIARHAARGMPTAVAATHDPRTQWEKAARCMSSRAFSSDARS</sequence>
<keyword evidence="3" id="KW-1185">Reference proteome</keyword>
<comment type="caution">
    <text evidence="2">The sequence shown here is derived from an EMBL/GenBank/DDBJ whole genome shotgun (WGS) entry which is preliminary data.</text>
</comment>
<accession>A0A4Y9YVS2</accession>
<name>A0A4Y9YVS2_9AGAM</name>
<proteinExistence type="predicted"/>
<dbReference type="AlphaFoldDB" id="A0A4Y9YVS2"/>
<dbReference type="EMBL" id="SEOQ01000258">
    <property type="protein sequence ID" value="TFY66312.1"/>
    <property type="molecule type" value="Genomic_DNA"/>
</dbReference>
<protein>
    <submittedName>
        <fullName evidence="2">Uncharacterized protein</fullName>
    </submittedName>
</protein>
<evidence type="ECO:0000256" key="1">
    <source>
        <dbReference type="SAM" id="MobiDB-lite"/>
    </source>
</evidence>